<evidence type="ECO:0008006" key="5">
    <source>
        <dbReference type="Google" id="ProtNLM"/>
    </source>
</evidence>
<evidence type="ECO:0000259" key="1">
    <source>
        <dbReference type="Pfam" id="PF00534"/>
    </source>
</evidence>
<dbReference type="AlphaFoldDB" id="A0A8J2UPM1"/>
<evidence type="ECO:0000259" key="2">
    <source>
        <dbReference type="Pfam" id="PF13439"/>
    </source>
</evidence>
<dbReference type="SUPFAM" id="SSF53756">
    <property type="entry name" value="UDP-Glycosyltransferase/glycogen phosphorylase"/>
    <property type="match status" value="1"/>
</dbReference>
<organism evidence="3 4">
    <name type="scientific">Oxalicibacterium flavum</name>
    <dbReference type="NCBI Taxonomy" id="179467"/>
    <lineage>
        <taxon>Bacteria</taxon>
        <taxon>Pseudomonadati</taxon>
        <taxon>Pseudomonadota</taxon>
        <taxon>Betaproteobacteria</taxon>
        <taxon>Burkholderiales</taxon>
        <taxon>Oxalobacteraceae</taxon>
        <taxon>Oxalicibacterium</taxon>
    </lineage>
</organism>
<dbReference type="PANTHER" id="PTHR45947">
    <property type="entry name" value="SULFOQUINOVOSYL TRANSFERASE SQD2"/>
    <property type="match status" value="1"/>
</dbReference>
<dbReference type="Proteomes" id="UP000620266">
    <property type="component" value="Unassembled WGS sequence"/>
</dbReference>
<dbReference type="InterPro" id="IPR050194">
    <property type="entry name" value="Glycosyltransferase_grp1"/>
</dbReference>
<sequence>MKNNRILIVSVDFLPSVGGISTMIHHLANALVGQGCTVAVLGPQGSSIPPDFPCEYDLIVDQGSNVKKRASWNSSEEEARIFSLLEDIHKSKQFDCIMLMHPFYYGTAVASFCFRKKILLTSFFYGYELRSLIVGERSLKRRILDYFMGKRGSLLAKTRYVIGKSDHIFAISGYTKNLVTALQPKKTDQISISGCGISVDDYSRECALSPVFDRKEREERRLELSLSTDRTIGFAGRLVPSKNVDLLVRALKHAPNVQLVVFGDGPERIKLQRLSEEIGVSSRITWLGAVSEETKWQVLRAIDVLVLPSKELPNGAVEGFGIVLLEGTAAGAPVIAARSGGMTDVVTNGNTGFLCDPNDEKDLADKVLKLVGDDALSIELVERARSQIDSKFNWNSISENVARKVRG</sequence>
<dbReference type="InterPro" id="IPR001296">
    <property type="entry name" value="Glyco_trans_1"/>
</dbReference>
<dbReference type="Gene3D" id="3.40.50.2000">
    <property type="entry name" value="Glycogen Phosphorylase B"/>
    <property type="match status" value="2"/>
</dbReference>
<reference evidence="3" key="1">
    <citation type="journal article" date="2014" name="Int. J. Syst. Evol. Microbiol.">
        <title>Complete genome sequence of Corynebacterium casei LMG S-19264T (=DSM 44701T), isolated from a smear-ripened cheese.</title>
        <authorList>
            <consortium name="US DOE Joint Genome Institute (JGI-PGF)"/>
            <person name="Walter F."/>
            <person name="Albersmeier A."/>
            <person name="Kalinowski J."/>
            <person name="Ruckert C."/>
        </authorList>
    </citation>
    <scope>NUCLEOTIDE SEQUENCE</scope>
    <source>
        <strain evidence="3">CCM 7086</strain>
    </source>
</reference>
<dbReference type="RefSeq" id="WP_188395363.1">
    <property type="nucleotide sequence ID" value="NZ_BMCG01000002.1"/>
</dbReference>
<reference evidence="3" key="2">
    <citation type="submission" date="2020-09" db="EMBL/GenBank/DDBJ databases">
        <authorList>
            <person name="Sun Q."/>
            <person name="Sedlacek I."/>
        </authorList>
    </citation>
    <scope>NUCLEOTIDE SEQUENCE</scope>
    <source>
        <strain evidence="3">CCM 7086</strain>
    </source>
</reference>
<feature type="domain" description="Glycosyltransferase subfamily 4-like N-terminal" evidence="2">
    <location>
        <begin position="17"/>
        <end position="199"/>
    </location>
</feature>
<gene>
    <name evidence="3" type="ORF">GCM10007205_12970</name>
</gene>
<proteinExistence type="predicted"/>
<evidence type="ECO:0000313" key="3">
    <source>
        <dbReference type="EMBL" id="GGC05177.1"/>
    </source>
</evidence>
<dbReference type="PANTHER" id="PTHR45947:SF3">
    <property type="entry name" value="SULFOQUINOVOSYL TRANSFERASE SQD2"/>
    <property type="match status" value="1"/>
</dbReference>
<dbReference type="CDD" id="cd03801">
    <property type="entry name" value="GT4_PimA-like"/>
    <property type="match status" value="1"/>
</dbReference>
<dbReference type="Pfam" id="PF13439">
    <property type="entry name" value="Glyco_transf_4"/>
    <property type="match status" value="1"/>
</dbReference>
<name>A0A8J2UPM1_9BURK</name>
<dbReference type="Pfam" id="PF00534">
    <property type="entry name" value="Glycos_transf_1"/>
    <property type="match status" value="1"/>
</dbReference>
<evidence type="ECO:0000313" key="4">
    <source>
        <dbReference type="Proteomes" id="UP000620266"/>
    </source>
</evidence>
<feature type="domain" description="Glycosyl transferase family 1" evidence="1">
    <location>
        <begin position="218"/>
        <end position="386"/>
    </location>
</feature>
<dbReference type="EMBL" id="BMCG01000002">
    <property type="protein sequence ID" value="GGC05177.1"/>
    <property type="molecule type" value="Genomic_DNA"/>
</dbReference>
<comment type="caution">
    <text evidence="3">The sequence shown here is derived from an EMBL/GenBank/DDBJ whole genome shotgun (WGS) entry which is preliminary data.</text>
</comment>
<keyword evidence="4" id="KW-1185">Reference proteome</keyword>
<protein>
    <recommendedName>
        <fullName evidence="5">Glycosyltransferase family 1 protein</fullName>
    </recommendedName>
</protein>
<dbReference type="InterPro" id="IPR028098">
    <property type="entry name" value="Glyco_trans_4-like_N"/>
</dbReference>
<dbReference type="GO" id="GO:0016758">
    <property type="term" value="F:hexosyltransferase activity"/>
    <property type="evidence" value="ECO:0007669"/>
    <property type="project" value="TreeGrafter"/>
</dbReference>
<accession>A0A8J2UPM1</accession>